<evidence type="ECO:0000256" key="3">
    <source>
        <dbReference type="ARBA" id="ARBA00023125"/>
    </source>
</evidence>
<evidence type="ECO:0008006" key="8">
    <source>
        <dbReference type="Google" id="ProtNLM"/>
    </source>
</evidence>
<organism evidence="6 7">
    <name type="scientific">Trifolium subterraneum</name>
    <name type="common">Subterranean clover</name>
    <dbReference type="NCBI Taxonomy" id="3900"/>
    <lineage>
        <taxon>Eukaryota</taxon>
        <taxon>Viridiplantae</taxon>
        <taxon>Streptophyta</taxon>
        <taxon>Embryophyta</taxon>
        <taxon>Tracheophyta</taxon>
        <taxon>Spermatophyta</taxon>
        <taxon>Magnoliopsida</taxon>
        <taxon>eudicotyledons</taxon>
        <taxon>Gunneridae</taxon>
        <taxon>Pentapetalae</taxon>
        <taxon>rosids</taxon>
        <taxon>fabids</taxon>
        <taxon>Fabales</taxon>
        <taxon>Fabaceae</taxon>
        <taxon>Papilionoideae</taxon>
        <taxon>50 kb inversion clade</taxon>
        <taxon>NPAAA clade</taxon>
        <taxon>Hologalegina</taxon>
        <taxon>IRL clade</taxon>
        <taxon>Trifolieae</taxon>
        <taxon>Trifolium</taxon>
    </lineage>
</organism>
<accession>A0A2Z6N805</accession>
<dbReference type="GO" id="GO:0005634">
    <property type="term" value="C:nucleus"/>
    <property type="evidence" value="ECO:0007669"/>
    <property type="project" value="UniProtKB-SubCell"/>
</dbReference>
<keyword evidence="7" id="KW-1185">Reference proteome</keyword>
<keyword evidence="2" id="KW-0805">Transcription regulation</keyword>
<protein>
    <recommendedName>
        <fullName evidence="8">TF-B3 domain-containing protein</fullName>
    </recommendedName>
</protein>
<evidence type="ECO:0000256" key="4">
    <source>
        <dbReference type="ARBA" id="ARBA00023163"/>
    </source>
</evidence>
<comment type="subcellular location">
    <subcellularLocation>
        <location evidence="1">Nucleus</location>
    </subcellularLocation>
</comment>
<evidence type="ECO:0000256" key="1">
    <source>
        <dbReference type="ARBA" id="ARBA00004123"/>
    </source>
</evidence>
<sequence>MLDIQQHGVSSIKCPAEIVTAERDEFERYITNAWYNFQRSGNLQVGDKMVFKLANPPSTLMINIIKKECLS</sequence>
<evidence type="ECO:0000256" key="5">
    <source>
        <dbReference type="ARBA" id="ARBA00023242"/>
    </source>
</evidence>
<proteinExistence type="predicted"/>
<dbReference type="GO" id="GO:0003677">
    <property type="term" value="F:DNA binding"/>
    <property type="evidence" value="ECO:0007669"/>
    <property type="project" value="UniProtKB-KW"/>
</dbReference>
<dbReference type="OrthoDB" id="1456610at2759"/>
<keyword evidence="3" id="KW-0238">DNA-binding</keyword>
<evidence type="ECO:0000313" key="6">
    <source>
        <dbReference type="EMBL" id="GAU39811.1"/>
    </source>
</evidence>
<dbReference type="InterPro" id="IPR015300">
    <property type="entry name" value="DNA-bd_pseudobarrel_sf"/>
</dbReference>
<evidence type="ECO:0000313" key="7">
    <source>
        <dbReference type="Proteomes" id="UP000242715"/>
    </source>
</evidence>
<reference evidence="7" key="1">
    <citation type="journal article" date="2017" name="Front. Plant Sci.">
        <title>Climate Clever Clovers: New Paradigm to Reduce the Environmental Footprint of Ruminants by Breeding Low Methanogenic Forages Utilizing Haplotype Variation.</title>
        <authorList>
            <person name="Kaur P."/>
            <person name="Appels R."/>
            <person name="Bayer P.E."/>
            <person name="Keeble-Gagnere G."/>
            <person name="Wang J."/>
            <person name="Hirakawa H."/>
            <person name="Shirasawa K."/>
            <person name="Vercoe P."/>
            <person name="Stefanova K."/>
            <person name="Durmic Z."/>
            <person name="Nichols P."/>
            <person name="Revell C."/>
            <person name="Isobe S.N."/>
            <person name="Edwards D."/>
            <person name="Erskine W."/>
        </authorList>
    </citation>
    <scope>NUCLEOTIDE SEQUENCE [LARGE SCALE GENOMIC DNA]</scope>
    <source>
        <strain evidence="7">cv. Daliak</strain>
    </source>
</reference>
<keyword evidence="5" id="KW-0539">Nucleus</keyword>
<gene>
    <name evidence="6" type="ORF">TSUD_154680</name>
</gene>
<dbReference type="SUPFAM" id="SSF101936">
    <property type="entry name" value="DNA-binding pseudobarrel domain"/>
    <property type="match status" value="1"/>
</dbReference>
<keyword evidence="4" id="KW-0804">Transcription</keyword>
<dbReference type="Proteomes" id="UP000242715">
    <property type="component" value="Unassembled WGS sequence"/>
</dbReference>
<evidence type="ECO:0000256" key="2">
    <source>
        <dbReference type="ARBA" id="ARBA00023015"/>
    </source>
</evidence>
<dbReference type="AlphaFoldDB" id="A0A2Z6N805"/>
<dbReference type="EMBL" id="DF973779">
    <property type="protein sequence ID" value="GAU39811.1"/>
    <property type="molecule type" value="Genomic_DNA"/>
</dbReference>
<name>A0A2Z6N805_TRISU</name>